<accession>A0A2A9DKN6</accession>
<sequence length="330" mass="34636">MYLALRDIRRAKGRFSLITAVIALMTFLLVMLSGLTNGLSSQNTSAVENLDPDAYILSEADDGVTFTQSRIDNEQRAAWSQHADKVVPLGITQTRLETADSTSSIALFGLPDIEGLVLPDEVNAQVGDTVTVGGQDLKVADTTDTYYYSHTPTAYVGLDTWKKLAHSDEPTALMAWGVESEMLGEDGPVAGTQALKVKDSFDALPAYSSERGSLVAMQVLLYGISALIIVAFLSVWTLQRIRDIAVLRALGASTGYVLKDAVSQAAIVVIAGVLVGGLAGTGLGLLAANVLPFELSVVIPMVGVGILGIAGSVIATRKVASVDPELALGA</sequence>
<evidence type="ECO:0000256" key="3">
    <source>
        <dbReference type="ARBA" id="ARBA00022475"/>
    </source>
</evidence>
<dbReference type="RefSeq" id="WP_098388722.1">
    <property type="nucleotide sequence ID" value="NZ_LS483464.1"/>
</dbReference>
<dbReference type="InterPro" id="IPR051125">
    <property type="entry name" value="ABC-4/HrtB_transporter"/>
</dbReference>
<evidence type="ECO:0000256" key="2">
    <source>
        <dbReference type="ARBA" id="ARBA00022448"/>
    </source>
</evidence>
<keyword evidence="6 7" id="KW-0472">Membrane</keyword>
<dbReference type="OrthoDB" id="5242186at2"/>
<keyword evidence="2" id="KW-0813">Transport</keyword>
<dbReference type="Proteomes" id="UP000221653">
    <property type="component" value="Unassembled WGS sequence"/>
</dbReference>
<evidence type="ECO:0000313" key="9">
    <source>
        <dbReference type="EMBL" id="PFG27268.1"/>
    </source>
</evidence>
<dbReference type="EMBL" id="PDJF01000001">
    <property type="protein sequence ID" value="PFG27268.1"/>
    <property type="molecule type" value="Genomic_DNA"/>
</dbReference>
<keyword evidence="10" id="KW-1185">Reference proteome</keyword>
<dbReference type="PANTHER" id="PTHR43738">
    <property type="entry name" value="ABC TRANSPORTER, MEMBRANE PROTEIN"/>
    <property type="match status" value="1"/>
</dbReference>
<keyword evidence="4 7" id="KW-0812">Transmembrane</keyword>
<gene>
    <name evidence="9" type="ORF">ATK06_0319</name>
</gene>
<evidence type="ECO:0000259" key="8">
    <source>
        <dbReference type="Pfam" id="PF02687"/>
    </source>
</evidence>
<dbReference type="PANTHER" id="PTHR43738:SF1">
    <property type="entry name" value="HEMIN TRANSPORT SYSTEM PERMEASE PROTEIN HRTB-RELATED"/>
    <property type="match status" value="1"/>
</dbReference>
<evidence type="ECO:0000256" key="5">
    <source>
        <dbReference type="ARBA" id="ARBA00022989"/>
    </source>
</evidence>
<protein>
    <submittedName>
        <fullName evidence="9">Putative ABC transport system permease protein</fullName>
    </submittedName>
</protein>
<comment type="caution">
    <text evidence="9">The sequence shown here is derived from an EMBL/GenBank/DDBJ whole genome shotgun (WGS) entry which is preliminary data.</text>
</comment>
<dbReference type="GO" id="GO:0005886">
    <property type="term" value="C:plasma membrane"/>
    <property type="evidence" value="ECO:0007669"/>
    <property type="project" value="UniProtKB-SubCell"/>
</dbReference>
<dbReference type="Pfam" id="PF02687">
    <property type="entry name" value="FtsX"/>
    <property type="match status" value="1"/>
</dbReference>
<evidence type="ECO:0000256" key="7">
    <source>
        <dbReference type="SAM" id="Phobius"/>
    </source>
</evidence>
<comment type="subcellular location">
    <subcellularLocation>
        <location evidence="1">Cell membrane</location>
        <topology evidence="1">Multi-pass membrane protein</topology>
    </subcellularLocation>
</comment>
<feature type="transmembrane region" description="Helical" evidence="7">
    <location>
        <begin position="219"/>
        <end position="238"/>
    </location>
</feature>
<keyword evidence="3" id="KW-1003">Cell membrane</keyword>
<feature type="transmembrane region" description="Helical" evidence="7">
    <location>
        <begin position="265"/>
        <end position="291"/>
    </location>
</feature>
<feature type="domain" description="ABC3 transporter permease C-terminal" evidence="8">
    <location>
        <begin position="219"/>
        <end position="313"/>
    </location>
</feature>
<evidence type="ECO:0000256" key="6">
    <source>
        <dbReference type="ARBA" id="ARBA00023136"/>
    </source>
</evidence>
<proteinExistence type="predicted"/>
<evidence type="ECO:0000256" key="1">
    <source>
        <dbReference type="ARBA" id="ARBA00004651"/>
    </source>
</evidence>
<dbReference type="STRING" id="1724.GCA_001044175_01602"/>
<dbReference type="InterPro" id="IPR003838">
    <property type="entry name" value="ABC3_permease_C"/>
</dbReference>
<dbReference type="AlphaFoldDB" id="A0A2A9DKN6"/>
<name>A0A2A9DKN6_9CORY</name>
<organism evidence="9 10">
    <name type="scientific">Corynebacterium renale</name>
    <dbReference type="NCBI Taxonomy" id="1724"/>
    <lineage>
        <taxon>Bacteria</taxon>
        <taxon>Bacillati</taxon>
        <taxon>Actinomycetota</taxon>
        <taxon>Actinomycetes</taxon>
        <taxon>Mycobacteriales</taxon>
        <taxon>Corynebacteriaceae</taxon>
        <taxon>Corynebacterium</taxon>
    </lineage>
</organism>
<keyword evidence="5 7" id="KW-1133">Transmembrane helix</keyword>
<feature type="transmembrane region" description="Helical" evidence="7">
    <location>
        <begin position="15"/>
        <end position="35"/>
    </location>
</feature>
<evidence type="ECO:0000256" key="4">
    <source>
        <dbReference type="ARBA" id="ARBA00022692"/>
    </source>
</evidence>
<feature type="transmembrane region" description="Helical" evidence="7">
    <location>
        <begin position="297"/>
        <end position="316"/>
    </location>
</feature>
<reference evidence="9 10" key="1">
    <citation type="submission" date="2017-10" db="EMBL/GenBank/DDBJ databases">
        <title>Sequencing the genomes of 1000 actinobacteria strains.</title>
        <authorList>
            <person name="Klenk H.-P."/>
        </authorList>
    </citation>
    <scope>NUCLEOTIDE SEQUENCE [LARGE SCALE GENOMIC DNA]</scope>
    <source>
        <strain evidence="9 10">DSM 20688</strain>
    </source>
</reference>
<evidence type="ECO:0000313" key="10">
    <source>
        <dbReference type="Proteomes" id="UP000221653"/>
    </source>
</evidence>